<keyword evidence="8 21" id="KW-0732">Signal</keyword>
<dbReference type="PRINTS" id="PR00019">
    <property type="entry name" value="LEURICHRPT"/>
</dbReference>
<dbReference type="Pfam" id="PF07714">
    <property type="entry name" value="PK_Tyr_Ser-Thr"/>
    <property type="match status" value="1"/>
</dbReference>
<dbReference type="PANTHER" id="PTHR45631">
    <property type="entry name" value="OS07G0107800 PROTEIN-RELATED"/>
    <property type="match status" value="1"/>
</dbReference>
<dbReference type="GO" id="GO:0005886">
    <property type="term" value="C:plasma membrane"/>
    <property type="evidence" value="ECO:0007669"/>
    <property type="project" value="UniProtKB-SubCell"/>
</dbReference>
<evidence type="ECO:0000256" key="20">
    <source>
        <dbReference type="SAM" id="Phobius"/>
    </source>
</evidence>
<evidence type="ECO:0000256" key="15">
    <source>
        <dbReference type="ARBA" id="ARBA00023170"/>
    </source>
</evidence>
<comment type="catalytic activity">
    <reaction evidence="16">
        <text>L-threonyl-[protein] + ATP = O-phospho-L-threonyl-[protein] + ADP + H(+)</text>
        <dbReference type="Rhea" id="RHEA:46608"/>
        <dbReference type="Rhea" id="RHEA-COMP:11060"/>
        <dbReference type="Rhea" id="RHEA-COMP:11605"/>
        <dbReference type="ChEBI" id="CHEBI:15378"/>
        <dbReference type="ChEBI" id="CHEBI:30013"/>
        <dbReference type="ChEBI" id="CHEBI:30616"/>
        <dbReference type="ChEBI" id="CHEBI:61977"/>
        <dbReference type="ChEBI" id="CHEBI:456216"/>
        <dbReference type="EC" id="2.7.11.1"/>
    </reaction>
</comment>
<keyword evidence="4" id="KW-0597">Phosphoprotein</keyword>
<evidence type="ECO:0000256" key="5">
    <source>
        <dbReference type="ARBA" id="ARBA00022614"/>
    </source>
</evidence>
<dbReference type="InterPro" id="IPR001245">
    <property type="entry name" value="Ser-Thr/Tyr_kinase_cat_dom"/>
</dbReference>
<keyword evidence="11" id="KW-0418">Kinase</keyword>
<evidence type="ECO:0000256" key="1">
    <source>
        <dbReference type="ARBA" id="ARBA00004162"/>
    </source>
</evidence>
<evidence type="ECO:0000256" key="3">
    <source>
        <dbReference type="ARBA" id="ARBA00022527"/>
    </source>
</evidence>
<dbReference type="GO" id="GO:0004674">
    <property type="term" value="F:protein serine/threonine kinase activity"/>
    <property type="evidence" value="ECO:0007669"/>
    <property type="project" value="UniProtKB-KW"/>
</dbReference>
<feature type="binding site" evidence="18">
    <location>
        <position position="470"/>
    </location>
    <ligand>
        <name>ATP</name>
        <dbReference type="ChEBI" id="CHEBI:30616"/>
    </ligand>
</feature>
<keyword evidence="3" id="KW-0723">Serine/threonine-protein kinase</keyword>
<dbReference type="InterPro" id="IPR011009">
    <property type="entry name" value="Kinase-like_dom_sf"/>
</dbReference>
<dbReference type="SUPFAM" id="SSF52058">
    <property type="entry name" value="L domain-like"/>
    <property type="match status" value="1"/>
</dbReference>
<dbReference type="InterPro" id="IPR024788">
    <property type="entry name" value="Malectin-like_Carb-bd_dom"/>
</dbReference>
<keyword evidence="24" id="KW-1185">Reference proteome</keyword>
<name>A0AAV8QFB3_ENSVE</name>
<feature type="region of interest" description="Disordered" evidence="19">
    <location>
        <begin position="794"/>
        <end position="813"/>
    </location>
</feature>
<dbReference type="InterPro" id="IPR001611">
    <property type="entry name" value="Leu-rich_rpt"/>
</dbReference>
<keyword evidence="15" id="KW-0675">Receptor</keyword>
<keyword evidence="14 20" id="KW-0472">Membrane</keyword>
<comment type="caution">
    <text evidence="23">The sequence shown here is derived from an EMBL/GenBank/DDBJ whole genome shotgun (WGS) entry which is preliminary data.</text>
</comment>
<evidence type="ECO:0000256" key="13">
    <source>
        <dbReference type="ARBA" id="ARBA00022989"/>
    </source>
</evidence>
<evidence type="ECO:0000256" key="10">
    <source>
        <dbReference type="ARBA" id="ARBA00022741"/>
    </source>
</evidence>
<dbReference type="CDD" id="cd14066">
    <property type="entry name" value="STKc_IRAK"/>
    <property type="match status" value="1"/>
</dbReference>
<evidence type="ECO:0000256" key="17">
    <source>
        <dbReference type="ARBA" id="ARBA00048679"/>
    </source>
</evidence>
<evidence type="ECO:0000256" key="7">
    <source>
        <dbReference type="ARBA" id="ARBA00022692"/>
    </source>
</evidence>
<feature type="transmembrane region" description="Helical" evidence="20">
    <location>
        <begin position="373"/>
        <end position="397"/>
    </location>
</feature>
<keyword evidence="7 20" id="KW-0812">Transmembrane</keyword>
<keyword evidence="10 18" id="KW-0547">Nucleotide-binding</keyword>
<dbReference type="PROSITE" id="PS00108">
    <property type="entry name" value="PROTEIN_KINASE_ST"/>
    <property type="match status" value="1"/>
</dbReference>
<evidence type="ECO:0000256" key="12">
    <source>
        <dbReference type="ARBA" id="ARBA00022840"/>
    </source>
</evidence>
<dbReference type="FunFam" id="1.10.510.10:FF:000146">
    <property type="entry name" value="LRR receptor-like serine/threonine-protein kinase IOS1"/>
    <property type="match status" value="1"/>
</dbReference>
<organism evidence="23 24">
    <name type="scientific">Ensete ventricosum</name>
    <name type="common">Abyssinian banana</name>
    <name type="synonym">Musa ensete</name>
    <dbReference type="NCBI Taxonomy" id="4639"/>
    <lineage>
        <taxon>Eukaryota</taxon>
        <taxon>Viridiplantae</taxon>
        <taxon>Streptophyta</taxon>
        <taxon>Embryophyta</taxon>
        <taxon>Tracheophyta</taxon>
        <taxon>Spermatophyta</taxon>
        <taxon>Magnoliopsida</taxon>
        <taxon>Liliopsida</taxon>
        <taxon>Zingiberales</taxon>
        <taxon>Musaceae</taxon>
        <taxon>Ensete</taxon>
    </lineage>
</organism>
<feature type="signal peptide" evidence="21">
    <location>
        <begin position="1"/>
        <end position="19"/>
    </location>
</feature>
<evidence type="ECO:0000256" key="6">
    <source>
        <dbReference type="ARBA" id="ARBA00022679"/>
    </source>
</evidence>
<dbReference type="AlphaFoldDB" id="A0AAV8QFB3"/>
<gene>
    <name evidence="23" type="ORF">OPV22_025340</name>
</gene>
<dbReference type="Gene3D" id="2.60.120.430">
    <property type="entry name" value="Galactose-binding lectin"/>
    <property type="match status" value="1"/>
</dbReference>
<keyword evidence="13 20" id="KW-1133">Transmembrane helix</keyword>
<dbReference type="Gene3D" id="3.80.10.10">
    <property type="entry name" value="Ribonuclease Inhibitor"/>
    <property type="match status" value="1"/>
</dbReference>
<keyword evidence="6" id="KW-0808">Transferase</keyword>
<dbReference type="PROSITE" id="PS50011">
    <property type="entry name" value="PROTEIN_KINASE_DOM"/>
    <property type="match status" value="1"/>
</dbReference>
<protein>
    <recommendedName>
        <fullName evidence="2">non-specific serine/threonine protein kinase</fullName>
        <ecNumber evidence="2">2.7.11.1</ecNumber>
    </recommendedName>
</protein>
<dbReference type="EC" id="2.7.11.1" evidence="2"/>
<sequence length="813" mass="89801">MTIIFYFWCISAAAISVQGQLGFISIDCGLAENTSYNNLTGIDALSESNYFLNLQRYDLGSTSNRSTRYPYDVYDRTWTADKYLPPNSFVPMNTSLNISTSSDDGFKVSSTIMGTCVTPSDGSNINYYWEMPMETPTVQQHIVLHFAEIELLLSNESRIFDIMLNGKLWRKAFSPRYLQTDHVFTTEPLYSVSNNISISKAANSTHPPILNAIEVYKVRSLLELSTDSGDVDAIMGVKAAYQIKRNWIGDPCSPRIYSWAGLRCNSSGSMPQRITYLNLADGGLSGEIATSFAKLGALEHLNLSGNSLSGAIPDALGELPFLQLLDLSNNQLQGPIPTLLQKRSENHSLTLRYEGNPDLCYGSNSCKQRKMSIAIIIVIVAIAAVLLLMVAACIWQVKRSKQAGCLKPRKEDGFAGHVKEKNKQFQLKNQEFTYEDLVYITKNFQHTIGKGGFGTVYLGELQDGTQVAVKVNSQSSSQGINEFQAEAELLTKIHHKNLMSLVGYCEDENFLALVYEYMAQGSLEQHLRGKTSFSRILQWIERLQIAIEAAQGLEYLHSGCKPPIIHRDVKPTNILLNHKGEAKIADFGVSRIFQNDQTHVSTAVVGTMGYLDPEYFFSCKLTEKSDVYSFGVVLLELITGLPAVLRNPDRGLLVYWVSPIIARGDIGTVTDDRMQSENGTSSVWKAAEIALRCVLPTSIERPTMSEVVVQLKECIALEVSSGSSGRTQIRYASEVDKDNCDAIGLSSAGATVNNYEDSNSVEFSSFGMSTDHHQNESVLSPSAALLGYISSDTSQSHSTEKEVEPWRCTSSVA</sequence>
<dbReference type="PROSITE" id="PS00107">
    <property type="entry name" value="PROTEIN_KINASE_ATP"/>
    <property type="match status" value="1"/>
</dbReference>
<keyword evidence="5" id="KW-0433">Leucine-rich repeat</keyword>
<dbReference type="SUPFAM" id="SSF56112">
    <property type="entry name" value="Protein kinase-like (PK-like)"/>
    <property type="match status" value="1"/>
</dbReference>
<dbReference type="Gene3D" id="3.30.200.20">
    <property type="entry name" value="Phosphorylase Kinase, domain 1"/>
    <property type="match status" value="1"/>
</dbReference>
<dbReference type="Pfam" id="PF13855">
    <property type="entry name" value="LRR_8"/>
    <property type="match status" value="1"/>
</dbReference>
<dbReference type="PANTHER" id="PTHR45631:SF202">
    <property type="entry name" value="SENESCENCE-INDUCED RECEPTOR-LIKE SERINE_THREONINE-PROTEIN KINASE"/>
    <property type="match status" value="1"/>
</dbReference>
<keyword evidence="9" id="KW-0677">Repeat</keyword>
<dbReference type="Gene3D" id="1.10.510.10">
    <property type="entry name" value="Transferase(Phosphotransferase) domain 1"/>
    <property type="match status" value="1"/>
</dbReference>
<evidence type="ECO:0000256" key="16">
    <source>
        <dbReference type="ARBA" id="ARBA00047899"/>
    </source>
</evidence>
<evidence type="ECO:0000256" key="18">
    <source>
        <dbReference type="PROSITE-ProRule" id="PRU10141"/>
    </source>
</evidence>
<feature type="chain" id="PRO_5043675820" description="non-specific serine/threonine protein kinase" evidence="21">
    <location>
        <begin position="20"/>
        <end position="813"/>
    </location>
</feature>
<feature type="domain" description="Protein kinase" evidence="22">
    <location>
        <begin position="442"/>
        <end position="715"/>
    </location>
</feature>
<evidence type="ECO:0000256" key="14">
    <source>
        <dbReference type="ARBA" id="ARBA00023136"/>
    </source>
</evidence>
<dbReference type="SMART" id="SM00220">
    <property type="entry name" value="S_TKc"/>
    <property type="match status" value="1"/>
</dbReference>
<evidence type="ECO:0000256" key="4">
    <source>
        <dbReference type="ARBA" id="ARBA00022553"/>
    </source>
</evidence>
<dbReference type="Proteomes" id="UP001222027">
    <property type="component" value="Unassembled WGS sequence"/>
</dbReference>
<evidence type="ECO:0000256" key="8">
    <source>
        <dbReference type="ARBA" id="ARBA00022729"/>
    </source>
</evidence>
<dbReference type="FunFam" id="3.80.10.10:FF:000129">
    <property type="entry name" value="Leucine-rich repeat receptor-like kinase"/>
    <property type="match status" value="1"/>
</dbReference>
<dbReference type="EMBL" id="JAQQAF010000007">
    <property type="protein sequence ID" value="KAJ8470997.1"/>
    <property type="molecule type" value="Genomic_DNA"/>
</dbReference>
<dbReference type="InterPro" id="IPR017441">
    <property type="entry name" value="Protein_kinase_ATP_BS"/>
</dbReference>
<evidence type="ECO:0000256" key="19">
    <source>
        <dbReference type="SAM" id="MobiDB-lite"/>
    </source>
</evidence>
<evidence type="ECO:0000259" key="22">
    <source>
        <dbReference type="PROSITE" id="PS50011"/>
    </source>
</evidence>
<reference evidence="23 24" key="1">
    <citation type="submission" date="2022-12" db="EMBL/GenBank/DDBJ databases">
        <title>Chromosome-scale assembly of the Ensete ventricosum genome.</title>
        <authorList>
            <person name="Dussert Y."/>
            <person name="Stocks J."/>
            <person name="Wendawek A."/>
            <person name="Woldeyes F."/>
            <person name="Nichols R.A."/>
            <person name="Borrell J.S."/>
        </authorList>
    </citation>
    <scope>NUCLEOTIDE SEQUENCE [LARGE SCALE GENOMIC DNA]</scope>
    <source>
        <strain evidence="24">cv. Maze</strain>
        <tissue evidence="23">Seeds</tissue>
    </source>
</reference>
<dbReference type="GO" id="GO:0005524">
    <property type="term" value="F:ATP binding"/>
    <property type="evidence" value="ECO:0007669"/>
    <property type="project" value="UniProtKB-UniRule"/>
</dbReference>
<evidence type="ECO:0000256" key="11">
    <source>
        <dbReference type="ARBA" id="ARBA00022777"/>
    </source>
</evidence>
<evidence type="ECO:0000256" key="9">
    <source>
        <dbReference type="ARBA" id="ARBA00022737"/>
    </source>
</evidence>
<evidence type="ECO:0000256" key="2">
    <source>
        <dbReference type="ARBA" id="ARBA00012513"/>
    </source>
</evidence>
<dbReference type="Pfam" id="PF12819">
    <property type="entry name" value="Malectin_like"/>
    <property type="match status" value="1"/>
</dbReference>
<evidence type="ECO:0000313" key="24">
    <source>
        <dbReference type="Proteomes" id="UP001222027"/>
    </source>
</evidence>
<proteinExistence type="predicted"/>
<dbReference type="FunFam" id="3.30.200.20:FF:000394">
    <property type="entry name" value="Leucine-rich repeat receptor-like protein kinase"/>
    <property type="match status" value="1"/>
</dbReference>
<accession>A0AAV8QFB3</accession>
<dbReference type="InterPro" id="IPR008271">
    <property type="entry name" value="Ser/Thr_kinase_AS"/>
</dbReference>
<dbReference type="InterPro" id="IPR000719">
    <property type="entry name" value="Prot_kinase_dom"/>
</dbReference>
<evidence type="ECO:0000256" key="21">
    <source>
        <dbReference type="SAM" id="SignalP"/>
    </source>
</evidence>
<dbReference type="InterPro" id="IPR032675">
    <property type="entry name" value="LRR_dom_sf"/>
</dbReference>
<keyword evidence="12 18" id="KW-0067">ATP-binding</keyword>
<comment type="subcellular location">
    <subcellularLocation>
        <location evidence="1">Cell membrane</location>
        <topology evidence="1">Single-pass membrane protein</topology>
    </subcellularLocation>
</comment>
<comment type="catalytic activity">
    <reaction evidence="17">
        <text>L-seryl-[protein] + ATP = O-phospho-L-seryl-[protein] + ADP + H(+)</text>
        <dbReference type="Rhea" id="RHEA:17989"/>
        <dbReference type="Rhea" id="RHEA-COMP:9863"/>
        <dbReference type="Rhea" id="RHEA-COMP:11604"/>
        <dbReference type="ChEBI" id="CHEBI:15378"/>
        <dbReference type="ChEBI" id="CHEBI:29999"/>
        <dbReference type="ChEBI" id="CHEBI:30616"/>
        <dbReference type="ChEBI" id="CHEBI:83421"/>
        <dbReference type="ChEBI" id="CHEBI:456216"/>
        <dbReference type="EC" id="2.7.11.1"/>
    </reaction>
</comment>
<evidence type="ECO:0000313" key="23">
    <source>
        <dbReference type="EMBL" id="KAJ8470997.1"/>
    </source>
</evidence>